<organism evidence="1">
    <name type="scientific">Yersinia ruckeri</name>
    <dbReference type="NCBI Taxonomy" id="29486"/>
    <lineage>
        <taxon>Bacteria</taxon>
        <taxon>Pseudomonadati</taxon>
        <taxon>Pseudomonadota</taxon>
        <taxon>Gammaproteobacteria</taxon>
        <taxon>Enterobacterales</taxon>
        <taxon>Yersiniaceae</taxon>
        <taxon>Yersinia</taxon>
    </lineage>
</organism>
<evidence type="ECO:0000313" key="1">
    <source>
        <dbReference type="EMBL" id="CEK27477.1"/>
    </source>
</evidence>
<gene>
    <name evidence="1" type="ORF">CSF007_8620</name>
</gene>
<dbReference type="AlphaFoldDB" id="A0A0A8VCH9"/>
<proteinExistence type="predicted"/>
<accession>A0A0A8VCH9</accession>
<dbReference type="EMBL" id="LN681231">
    <property type="protein sequence ID" value="CEK27477.1"/>
    <property type="molecule type" value="Genomic_DNA"/>
</dbReference>
<name>A0A0A8VCH9_YERRU</name>
<protein>
    <submittedName>
        <fullName evidence="1">Uncharacterized protein</fullName>
    </submittedName>
</protein>
<reference evidence="1" key="1">
    <citation type="journal article" date="2015" name="Genome Announc.">
        <title>Complete Genome Sequence of Yersinia ruckeri Strain CSF007-82, Etiologic Agent of Red Mouth Disease in Salmonid Fish.</title>
        <authorList>
            <person name="Nelson M.C."/>
            <person name="LaPatra S.E."/>
            <person name="Welch T.J."/>
            <person name="Graf J."/>
        </authorList>
    </citation>
    <scope>NUCLEOTIDE SEQUENCE</scope>
    <source>
        <strain evidence="1">CSF007-82</strain>
    </source>
</reference>
<sequence>MVTFAVHLATLLFVSLIKNLAIKINGKIKIAATLITLTLEINNEVVLTIILHELKKPLKKPIERKNI</sequence>